<keyword evidence="3" id="KW-1185">Reference proteome</keyword>
<accession>A0ABU7THD1</accession>
<feature type="compositionally biased region" description="Basic and acidic residues" evidence="1">
    <location>
        <begin position="1"/>
        <end position="10"/>
    </location>
</feature>
<organism evidence="2 3">
    <name type="scientific">Methylobacterium radiotolerans</name>
    <dbReference type="NCBI Taxonomy" id="31998"/>
    <lineage>
        <taxon>Bacteria</taxon>
        <taxon>Pseudomonadati</taxon>
        <taxon>Pseudomonadota</taxon>
        <taxon>Alphaproteobacteria</taxon>
        <taxon>Hyphomicrobiales</taxon>
        <taxon>Methylobacteriaceae</taxon>
        <taxon>Methylobacterium</taxon>
    </lineage>
</organism>
<evidence type="ECO:0000256" key="1">
    <source>
        <dbReference type="SAM" id="MobiDB-lite"/>
    </source>
</evidence>
<comment type="caution">
    <text evidence="2">The sequence shown here is derived from an EMBL/GenBank/DDBJ whole genome shotgun (WGS) entry which is preliminary data.</text>
</comment>
<name>A0ABU7THD1_9HYPH</name>
<reference evidence="2 3" key="1">
    <citation type="journal article" date="2012" name="Genet. Mol. Biol.">
        <title>Analysis of 16S rRNA and mxaF genes revealing insights into Methylobacterium niche-specific plant association.</title>
        <authorList>
            <person name="Dourado M.N."/>
            <person name="Andreote F.D."/>
            <person name="Dini-Andreote F."/>
            <person name="Conti R."/>
            <person name="Araujo J.M."/>
            <person name="Araujo W.L."/>
        </authorList>
    </citation>
    <scope>NUCLEOTIDE SEQUENCE [LARGE SCALE GENOMIC DNA]</scope>
    <source>
        <strain evidence="2 3">SR1.6/4</strain>
    </source>
</reference>
<proteinExistence type="predicted"/>
<evidence type="ECO:0000313" key="3">
    <source>
        <dbReference type="Proteomes" id="UP001349262"/>
    </source>
</evidence>
<dbReference type="EMBL" id="MLBY01000005">
    <property type="protein sequence ID" value="MEE7459629.1"/>
    <property type="molecule type" value="Genomic_DNA"/>
</dbReference>
<feature type="region of interest" description="Disordered" evidence="1">
    <location>
        <begin position="1"/>
        <end position="75"/>
    </location>
</feature>
<sequence length="75" mass="7584">MAGAETDREAIGSQPPGRPLGEGRKEGPEPEELPDLGPTGPASAEVDKPGPHTGGYDRQSPDRSSDNAKGGYGAG</sequence>
<evidence type="ECO:0000313" key="2">
    <source>
        <dbReference type="EMBL" id="MEE7459629.1"/>
    </source>
</evidence>
<protein>
    <submittedName>
        <fullName evidence="2">Uncharacterized protein</fullName>
    </submittedName>
</protein>
<gene>
    <name evidence="2" type="ORF">MRSR164_23415</name>
</gene>
<dbReference type="Proteomes" id="UP001349262">
    <property type="component" value="Unassembled WGS sequence"/>
</dbReference>